<keyword evidence="4" id="KW-1185">Reference proteome</keyword>
<organism evidence="4 5">
    <name type="scientific">Sipha flava</name>
    <name type="common">yellow sugarcane aphid</name>
    <dbReference type="NCBI Taxonomy" id="143950"/>
    <lineage>
        <taxon>Eukaryota</taxon>
        <taxon>Metazoa</taxon>
        <taxon>Ecdysozoa</taxon>
        <taxon>Arthropoda</taxon>
        <taxon>Hexapoda</taxon>
        <taxon>Insecta</taxon>
        <taxon>Pterygota</taxon>
        <taxon>Neoptera</taxon>
        <taxon>Paraneoptera</taxon>
        <taxon>Hemiptera</taxon>
        <taxon>Sternorrhyncha</taxon>
        <taxon>Aphidomorpha</taxon>
        <taxon>Aphidoidea</taxon>
        <taxon>Aphididae</taxon>
        <taxon>Sipha</taxon>
    </lineage>
</organism>
<evidence type="ECO:0000256" key="1">
    <source>
        <dbReference type="SAM" id="Coils"/>
    </source>
</evidence>
<feature type="transmembrane region" description="Helical" evidence="3">
    <location>
        <begin position="75"/>
        <end position="98"/>
    </location>
</feature>
<keyword evidence="3" id="KW-0812">Transmembrane</keyword>
<evidence type="ECO:0000256" key="3">
    <source>
        <dbReference type="SAM" id="Phobius"/>
    </source>
</evidence>
<dbReference type="GeneID" id="112689458"/>
<feature type="region of interest" description="Disordered" evidence="2">
    <location>
        <begin position="1"/>
        <end position="25"/>
    </location>
</feature>
<dbReference type="Proteomes" id="UP000694846">
    <property type="component" value="Unplaced"/>
</dbReference>
<sequence length="378" mass="42200">MSSDVSRRSSAAAGGKKMRKRKELDALTGGGTAIGGVNRNRRLMCSSDSDSCSSSRAPTPIKLRRQITRRRKRTFITNTWCSAFRMFLTFGCIVWVVFETYTFLDIHKIQVHLQTQLDQVAAGNRGVPDDLQKCHAISKQLQQNQTVINQRLTVYDGQITNLTLQITLLGTRLSMVEKNIKEKTGILLTSDASKELSPQVAQLGSNYQDLSTSVKSLKDTVSSLLSYQTTLKANITSIEKSLNNAGIVKTDETKINNVSEKLHRLIDDIKSNITSMNQTLTSKIDWLSSDQKNDRVDIEKLKEDRQQLIAQVKTIESECKSTEIKFTKSFKEVDSKMISLKTHIDMIATNVTNLHAQSISNDSYTSAGQLKGEKNGTQ</sequence>
<feature type="coiled-coil region" evidence="1">
    <location>
        <begin position="298"/>
        <end position="325"/>
    </location>
</feature>
<dbReference type="RefSeq" id="XP_025418962.1">
    <property type="nucleotide sequence ID" value="XM_025563177.1"/>
</dbReference>
<evidence type="ECO:0000256" key="2">
    <source>
        <dbReference type="SAM" id="MobiDB-lite"/>
    </source>
</evidence>
<dbReference type="Gene3D" id="1.10.287.1490">
    <property type="match status" value="1"/>
</dbReference>
<gene>
    <name evidence="5" type="primary">LOC112689458</name>
</gene>
<accession>A0A8B8G7Y4</accession>
<protein>
    <submittedName>
        <fullName evidence="5">Uncharacterized protein LOC112689458 isoform X1</fullName>
    </submittedName>
</protein>
<name>A0A8B8G7Y4_9HEMI</name>
<reference evidence="5" key="1">
    <citation type="submission" date="2025-08" db="UniProtKB">
        <authorList>
            <consortium name="RefSeq"/>
        </authorList>
    </citation>
    <scope>IDENTIFICATION</scope>
    <source>
        <tissue evidence="5">Whole body</tissue>
    </source>
</reference>
<evidence type="ECO:0000313" key="4">
    <source>
        <dbReference type="Proteomes" id="UP000694846"/>
    </source>
</evidence>
<keyword evidence="3" id="KW-0472">Membrane</keyword>
<keyword evidence="3" id="KW-1133">Transmembrane helix</keyword>
<proteinExistence type="predicted"/>
<evidence type="ECO:0000313" key="5">
    <source>
        <dbReference type="RefSeq" id="XP_025418962.1"/>
    </source>
</evidence>
<keyword evidence="1" id="KW-0175">Coiled coil</keyword>
<dbReference type="AlphaFoldDB" id="A0A8B8G7Y4"/>
<dbReference type="OrthoDB" id="10009315at2759"/>